<proteinExistence type="predicted"/>
<comment type="caution">
    <text evidence="1">The sequence shown here is derived from an EMBL/GenBank/DDBJ whole genome shotgun (WGS) entry which is preliminary data.</text>
</comment>
<dbReference type="EMBL" id="JACHMI010000001">
    <property type="protein sequence ID" value="MBB6547170.1"/>
    <property type="molecule type" value="Genomic_DNA"/>
</dbReference>
<evidence type="ECO:0000313" key="1">
    <source>
        <dbReference type="EMBL" id="MBB6547170.1"/>
    </source>
</evidence>
<gene>
    <name evidence="1" type="ORF">HD593_001965</name>
</gene>
<reference evidence="1 2" key="1">
    <citation type="submission" date="2020-08" db="EMBL/GenBank/DDBJ databases">
        <title>Sequencing the genomes of 1000 actinobacteria strains.</title>
        <authorList>
            <person name="Klenk H.-P."/>
        </authorList>
    </citation>
    <scope>NUCLEOTIDE SEQUENCE [LARGE SCALE GENOMIC DNA]</scope>
    <source>
        <strain evidence="1 2">DSM 43768</strain>
    </source>
</reference>
<accession>A0A7X0TXF2</accession>
<name>A0A7X0TXF2_9ACTN</name>
<dbReference type="InterPro" id="IPR029058">
    <property type="entry name" value="AB_hydrolase_fold"/>
</dbReference>
<dbReference type="SUPFAM" id="SSF53474">
    <property type="entry name" value="alpha/beta-Hydrolases"/>
    <property type="match status" value="1"/>
</dbReference>
<protein>
    <submittedName>
        <fullName evidence="1">Pimeloyl-ACP methyl ester carboxylesterase</fullName>
    </submittedName>
</protein>
<sequence>MAHSLGSVVVYEVLWAHPDLRVNRLVTLGSPLGMPGVVFDRLDPAPGQRGSRPPGVSEWVNWDFHIVRSCLSCADVAEATWPGR</sequence>
<dbReference type="RefSeq" id="WP_185101852.1">
    <property type="nucleotide sequence ID" value="NZ_JACHMI010000001.1"/>
</dbReference>
<dbReference type="Proteomes" id="UP000565579">
    <property type="component" value="Unassembled WGS sequence"/>
</dbReference>
<keyword evidence="2" id="KW-1185">Reference proteome</keyword>
<dbReference type="AlphaFoldDB" id="A0A7X0TXF2"/>
<organism evidence="1 2">
    <name type="scientific">Nonomuraea rubra</name>
    <dbReference type="NCBI Taxonomy" id="46180"/>
    <lineage>
        <taxon>Bacteria</taxon>
        <taxon>Bacillati</taxon>
        <taxon>Actinomycetota</taxon>
        <taxon>Actinomycetes</taxon>
        <taxon>Streptosporangiales</taxon>
        <taxon>Streptosporangiaceae</taxon>
        <taxon>Nonomuraea</taxon>
    </lineage>
</organism>
<evidence type="ECO:0000313" key="2">
    <source>
        <dbReference type="Proteomes" id="UP000565579"/>
    </source>
</evidence>